<evidence type="ECO:0000259" key="5">
    <source>
        <dbReference type="Pfam" id="PF13874"/>
    </source>
</evidence>
<dbReference type="OrthoDB" id="6162375at2759"/>
<evidence type="ECO:0000256" key="2">
    <source>
        <dbReference type="ARBA" id="ARBA00022448"/>
    </source>
</evidence>
<evidence type="ECO:0000313" key="7">
    <source>
        <dbReference type="Proteomes" id="UP000266861"/>
    </source>
</evidence>
<keyword evidence="2" id="KW-0813">Transport</keyword>
<dbReference type="InterPro" id="IPR024864">
    <property type="entry name" value="Nup54/Nup57/Nup44"/>
</dbReference>
<protein>
    <recommendedName>
        <fullName evidence="5">Nucleoporin Nup54 alpha-helical domain-containing protein</fullName>
    </recommendedName>
</protein>
<reference evidence="6 7" key="1">
    <citation type="submission" date="2018-08" db="EMBL/GenBank/DDBJ databases">
        <title>Genome and evolution of the arbuscular mycorrhizal fungus Diversispora epigaea (formerly Glomus versiforme) and its bacterial endosymbionts.</title>
        <authorList>
            <person name="Sun X."/>
            <person name="Fei Z."/>
            <person name="Harrison M."/>
        </authorList>
    </citation>
    <scope>NUCLEOTIDE SEQUENCE [LARGE SCALE GENOMIC DNA]</scope>
    <source>
        <strain evidence="6 7">IT104</strain>
    </source>
</reference>
<keyword evidence="7" id="KW-1185">Reference proteome</keyword>
<dbReference type="Proteomes" id="UP000266861">
    <property type="component" value="Unassembled WGS sequence"/>
</dbReference>
<dbReference type="PANTHER" id="PTHR13000">
    <property type="entry name" value="NUCLEOPORIN P54"/>
    <property type="match status" value="1"/>
</dbReference>
<dbReference type="Gene3D" id="1.20.5.490">
    <property type="entry name" value="Single helix bin"/>
    <property type="match status" value="1"/>
</dbReference>
<sequence length="445" mass="48548">MFPSAFGNTGPSGGFGTSLPGGGFGGNQPIQPVGGAAPFGNTSTTGFGGGFGTANANSNAAPTFGFSVNQTSAPFGFGGNFSQPQTSTPFGFGGNFSQPSVSNVGNFGFGRGAQTQPTGFGLFQPTTSKPSGFGFGGGVQSAQPNIFGAQTTTANPFGSAQSVSNASVQKPFGFTSSQSQTQTQTGTILQTGTISQQSSTPQQMTTYEELSRLINAWNTESPECQFQSYFYNMVHPDVVQLYTPPPNMPQNLWNEAQLNNPDRMILVPARVAGFDDIKKRLEMQEVITAKAIAKFKEYSEQLEEMERKHNLETLVRIEDRKRKHIELTQRVIKLMRQIQVLRLKGTLIRSDEEDLKGRLEEIKQRLERPNLKLAMLKTQYGVTKTQWSSRESSITHKFNAVDGGQLENIIKVLDVEQTGIVHDIETLKKDSKDIDIIIRSFKDTK</sequence>
<proteinExistence type="predicted"/>
<evidence type="ECO:0000256" key="4">
    <source>
        <dbReference type="SAM" id="MobiDB-lite"/>
    </source>
</evidence>
<dbReference type="Pfam" id="PF13874">
    <property type="entry name" value="Nup54"/>
    <property type="match status" value="1"/>
</dbReference>
<gene>
    <name evidence="6" type="ORF">Glove_291g25</name>
</gene>
<dbReference type="GO" id="GO:0044613">
    <property type="term" value="C:nuclear pore central transport channel"/>
    <property type="evidence" value="ECO:0007669"/>
    <property type="project" value="TreeGrafter"/>
</dbReference>
<keyword evidence="3" id="KW-0539">Nucleus</keyword>
<dbReference type="PANTHER" id="PTHR13000:SF0">
    <property type="entry name" value="NUCLEOPORIN P54"/>
    <property type="match status" value="1"/>
</dbReference>
<dbReference type="GO" id="GO:0006607">
    <property type="term" value="P:NLS-bearing protein import into nucleus"/>
    <property type="evidence" value="ECO:0007669"/>
    <property type="project" value="TreeGrafter"/>
</dbReference>
<feature type="region of interest" description="Disordered" evidence="4">
    <location>
        <begin position="1"/>
        <end position="41"/>
    </location>
</feature>
<name>A0A397I458_9GLOM</name>
<dbReference type="STRING" id="1348612.A0A397I458"/>
<dbReference type="InterPro" id="IPR025712">
    <property type="entry name" value="Nup54_alpha-helical_dom"/>
</dbReference>
<evidence type="ECO:0000256" key="3">
    <source>
        <dbReference type="ARBA" id="ARBA00023242"/>
    </source>
</evidence>
<dbReference type="AlphaFoldDB" id="A0A397I458"/>
<dbReference type="GO" id="GO:0036228">
    <property type="term" value="P:protein localization to nuclear inner membrane"/>
    <property type="evidence" value="ECO:0007669"/>
    <property type="project" value="TreeGrafter"/>
</dbReference>
<comment type="caution">
    <text evidence="6">The sequence shown here is derived from an EMBL/GenBank/DDBJ whole genome shotgun (WGS) entry which is preliminary data.</text>
</comment>
<comment type="subcellular location">
    <subcellularLocation>
        <location evidence="1">Nucleus</location>
    </subcellularLocation>
</comment>
<dbReference type="GO" id="GO:0006999">
    <property type="term" value="P:nuclear pore organization"/>
    <property type="evidence" value="ECO:0007669"/>
    <property type="project" value="TreeGrafter"/>
</dbReference>
<evidence type="ECO:0000256" key="1">
    <source>
        <dbReference type="ARBA" id="ARBA00004123"/>
    </source>
</evidence>
<organism evidence="6 7">
    <name type="scientific">Diversispora epigaea</name>
    <dbReference type="NCBI Taxonomy" id="1348612"/>
    <lineage>
        <taxon>Eukaryota</taxon>
        <taxon>Fungi</taxon>
        <taxon>Fungi incertae sedis</taxon>
        <taxon>Mucoromycota</taxon>
        <taxon>Glomeromycotina</taxon>
        <taxon>Glomeromycetes</taxon>
        <taxon>Diversisporales</taxon>
        <taxon>Diversisporaceae</taxon>
        <taxon>Diversispora</taxon>
    </lineage>
</organism>
<dbReference type="EMBL" id="PQFF01000265">
    <property type="protein sequence ID" value="RHZ69028.1"/>
    <property type="molecule type" value="Genomic_DNA"/>
</dbReference>
<evidence type="ECO:0000313" key="6">
    <source>
        <dbReference type="EMBL" id="RHZ69028.1"/>
    </source>
</evidence>
<accession>A0A397I458</accession>
<dbReference type="GO" id="GO:0017056">
    <property type="term" value="F:structural constituent of nuclear pore"/>
    <property type="evidence" value="ECO:0007669"/>
    <property type="project" value="TreeGrafter"/>
</dbReference>
<feature type="compositionally biased region" description="Gly residues" evidence="4">
    <location>
        <begin position="10"/>
        <end position="26"/>
    </location>
</feature>
<feature type="domain" description="Nucleoporin Nup54 alpha-helical" evidence="5">
    <location>
        <begin position="244"/>
        <end position="371"/>
    </location>
</feature>